<dbReference type="RefSeq" id="WP_285670559.1">
    <property type="nucleotide sequence ID" value="NZ_BSYI01000006.1"/>
</dbReference>
<evidence type="ECO:0000313" key="2">
    <source>
        <dbReference type="Proteomes" id="UP001239909"/>
    </source>
</evidence>
<dbReference type="Gene3D" id="3.40.50.2000">
    <property type="entry name" value="Glycogen Phosphorylase B"/>
    <property type="match status" value="2"/>
</dbReference>
<dbReference type="EMBL" id="BSYI01000006">
    <property type="protein sequence ID" value="GMG81834.1"/>
    <property type="molecule type" value="Genomic_DNA"/>
</dbReference>
<dbReference type="SUPFAM" id="SSF53756">
    <property type="entry name" value="UDP-Glycosyltransferase/glycogen phosphorylase"/>
    <property type="match status" value="1"/>
</dbReference>
<sequence length="371" mass="38530">MTIAARDIAARPGPAEPPRIAVYAPMKPPDDPVPSGDREIARLTMAALAAAGFAPELVSRLKLRDGEGSAAAQARLVRAAEAEADRLAAALAPAPPAAWLTYHCYWKAPDLLGPAVADRLGIPYAITEPSISPKRRTGPWAGFAARAEAAIARADRLFWSTARDRTALEMAGHGGAMVHLPPFLEAGPPVAPRPARPRLRLLTVAMMRPGDKLESYRRLAAGLAHLAGDWQLRIVGTGPAADAVGALFAPLAARVRWLGPVADPLRLRAEYAAADLLLWPGVAEGVGMAWLEAQSAGLPVVAEDGPAARACVAAPLAPPDDAPAYAAAIAAAAAGREALSAAARARIEARHSLEAAARLLGAELGALIARR</sequence>
<accession>A0ABQ6LI66</accession>
<dbReference type="Proteomes" id="UP001239909">
    <property type="component" value="Unassembled WGS sequence"/>
</dbReference>
<name>A0ABQ6LI66_9RHOB</name>
<keyword evidence="2" id="KW-1185">Reference proteome</keyword>
<dbReference type="Pfam" id="PF13692">
    <property type="entry name" value="Glyco_trans_1_4"/>
    <property type="match status" value="1"/>
</dbReference>
<dbReference type="PANTHER" id="PTHR12526">
    <property type="entry name" value="GLYCOSYLTRANSFERASE"/>
    <property type="match status" value="1"/>
</dbReference>
<comment type="caution">
    <text evidence="1">The sequence shown here is derived from an EMBL/GenBank/DDBJ whole genome shotgun (WGS) entry which is preliminary data.</text>
</comment>
<organism evidence="1 2">
    <name type="scientific">Paralimibaculum aggregatum</name>
    <dbReference type="NCBI Taxonomy" id="3036245"/>
    <lineage>
        <taxon>Bacteria</taxon>
        <taxon>Pseudomonadati</taxon>
        <taxon>Pseudomonadota</taxon>
        <taxon>Alphaproteobacteria</taxon>
        <taxon>Rhodobacterales</taxon>
        <taxon>Paracoccaceae</taxon>
        <taxon>Paralimibaculum</taxon>
    </lineage>
</organism>
<evidence type="ECO:0000313" key="1">
    <source>
        <dbReference type="EMBL" id="GMG81834.1"/>
    </source>
</evidence>
<reference evidence="1 2" key="1">
    <citation type="submission" date="2023-04" db="EMBL/GenBank/DDBJ databases">
        <title>Marinoamorphus aggregata gen. nov., sp. Nov., isolate from tissue of brittle star Ophioplocus japonicus.</title>
        <authorList>
            <person name="Kawano K."/>
            <person name="Sawayama S."/>
            <person name="Nakagawa S."/>
        </authorList>
    </citation>
    <scope>NUCLEOTIDE SEQUENCE [LARGE SCALE GENOMIC DNA]</scope>
    <source>
        <strain evidence="1 2">NKW23</strain>
    </source>
</reference>
<proteinExistence type="predicted"/>
<gene>
    <name evidence="1" type="ORF">LNKW23_10470</name>
</gene>
<protein>
    <submittedName>
        <fullName evidence="1">Glycosyltransferase family 4 protein</fullName>
    </submittedName>
</protein>